<keyword evidence="2" id="KW-1185">Reference proteome</keyword>
<accession>A0ABM1RYB5</accession>
<protein>
    <submittedName>
        <fullName evidence="3">Uncharacterized protein LOC111083922</fullName>
    </submittedName>
</protein>
<organism evidence="2 3">
    <name type="scientific">Limulus polyphemus</name>
    <name type="common">Atlantic horseshoe crab</name>
    <dbReference type="NCBI Taxonomy" id="6850"/>
    <lineage>
        <taxon>Eukaryota</taxon>
        <taxon>Metazoa</taxon>
        <taxon>Ecdysozoa</taxon>
        <taxon>Arthropoda</taxon>
        <taxon>Chelicerata</taxon>
        <taxon>Merostomata</taxon>
        <taxon>Xiphosura</taxon>
        <taxon>Limulidae</taxon>
        <taxon>Limulus</taxon>
    </lineage>
</organism>
<sequence length="204" mass="22692">MEIGAAVMIVLLIVLTIQMFQCRPTQEQNIRHNRVLNNALSKLYKLLNQRTSSPSKFSRFIDSSNEGTIFQSLDPLSGGIVVKRSLNSVNEDRSGRSLYTLIGGTAVRPSGSLRDGFVVRPMDTLNRDIVVRSLDPLKRDIIPRFVDSSIESTVNRFLSPEKVMVKSHVKSTTSSNFKIHPSGPGENITSPWKIVSNSSSEDIF</sequence>
<dbReference type="Proteomes" id="UP000694941">
    <property type="component" value="Unplaced"/>
</dbReference>
<reference evidence="3" key="1">
    <citation type="submission" date="2025-08" db="UniProtKB">
        <authorList>
            <consortium name="RefSeq"/>
        </authorList>
    </citation>
    <scope>IDENTIFICATION</scope>
    <source>
        <tissue evidence="3">Muscle</tissue>
    </source>
</reference>
<feature type="chain" id="PRO_5046967429" evidence="1">
    <location>
        <begin position="23"/>
        <end position="204"/>
    </location>
</feature>
<evidence type="ECO:0000256" key="1">
    <source>
        <dbReference type="SAM" id="SignalP"/>
    </source>
</evidence>
<proteinExistence type="predicted"/>
<dbReference type="GeneID" id="111083922"/>
<evidence type="ECO:0000313" key="2">
    <source>
        <dbReference type="Proteomes" id="UP000694941"/>
    </source>
</evidence>
<name>A0ABM1RYB5_LIMPO</name>
<keyword evidence="1" id="KW-0732">Signal</keyword>
<gene>
    <name evidence="3" type="primary">LOC111083922</name>
</gene>
<dbReference type="RefSeq" id="XP_022236370.1">
    <property type="nucleotide sequence ID" value="XM_022380662.1"/>
</dbReference>
<feature type="signal peptide" evidence="1">
    <location>
        <begin position="1"/>
        <end position="22"/>
    </location>
</feature>
<evidence type="ECO:0000313" key="3">
    <source>
        <dbReference type="RefSeq" id="XP_022236370.1"/>
    </source>
</evidence>